<proteinExistence type="predicted"/>
<dbReference type="RefSeq" id="WP_078673252.1">
    <property type="nucleotide sequence ID" value="NZ_FUWZ01000009.1"/>
</dbReference>
<dbReference type="Proteomes" id="UP000190367">
    <property type="component" value="Unassembled WGS sequence"/>
</dbReference>
<sequence length="260" mass="29667">MSTYNPFRWLILFLLMLLLQLAARAQVRVSGTIYDRSGRFGMPGVSVMSTSGAGTVTDSMGRYVIRLTLADSLSFSYQGKATMKFPVNEIHPNRPFDMKLHVDVTTLPTVVVSTNRLKDYSADSAAFRDEYRKVFDYAPSLLGGTSGPGGVGINLDMIFNAKKIKRMEAFRELLERDEQEKYVDHRFNKALVKKITGLESPALEAFMKQYRPTYAMFSYFRNDYEYYLYIRDNGRHFARVWALEHPTVKDPAGLQIIPGH</sequence>
<keyword evidence="2" id="KW-1185">Reference proteome</keyword>
<evidence type="ECO:0000313" key="1">
    <source>
        <dbReference type="EMBL" id="SKA47668.1"/>
    </source>
</evidence>
<gene>
    <name evidence="1" type="ORF">SAMN04488128_10918</name>
</gene>
<reference evidence="2" key="1">
    <citation type="submission" date="2017-02" db="EMBL/GenBank/DDBJ databases">
        <authorList>
            <person name="Varghese N."/>
            <person name="Submissions S."/>
        </authorList>
    </citation>
    <scope>NUCLEOTIDE SEQUENCE [LARGE SCALE GENOMIC DNA]</scope>
    <source>
        <strain evidence="2">DSM 22224</strain>
    </source>
</reference>
<dbReference type="STRING" id="634771.SAMN04488128_10918"/>
<organism evidence="1 2">
    <name type="scientific">Chitinophaga eiseniae</name>
    <dbReference type="NCBI Taxonomy" id="634771"/>
    <lineage>
        <taxon>Bacteria</taxon>
        <taxon>Pseudomonadati</taxon>
        <taxon>Bacteroidota</taxon>
        <taxon>Chitinophagia</taxon>
        <taxon>Chitinophagales</taxon>
        <taxon>Chitinophagaceae</taxon>
        <taxon>Chitinophaga</taxon>
    </lineage>
</organism>
<evidence type="ECO:0008006" key="3">
    <source>
        <dbReference type="Google" id="ProtNLM"/>
    </source>
</evidence>
<dbReference type="EMBL" id="FUWZ01000009">
    <property type="protein sequence ID" value="SKA47668.1"/>
    <property type="molecule type" value="Genomic_DNA"/>
</dbReference>
<name>A0A1T4U551_9BACT</name>
<protein>
    <recommendedName>
        <fullName evidence="3">CarboxypepD_reg-like domain-containing protein</fullName>
    </recommendedName>
</protein>
<evidence type="ECO:0000313" key="2">
    <source>
        <dbReference type="Proteomes" id="UP000190367"/>
    </source>
</evidence>
<dbReference type="AlphaFoldDB" id="A0A1T4U551"/>
<accession>A0A1T4U551</accession>
<dbReference type="InterPro" id="IPR008969">
    <property type="entry name" value="CarboxyPept-like_regulatory"/>
</dbReference>
<dbReference type="SUPFAM" id="SSF49464">
    <property type="entry name" value="Carboxypeptidase regulatory domain-like"/>
    <property type="match status" value="1"/>
</dbReference>
<dbReference type="OrthoDB" id="714262at2"/>